<keyword evidence="5" id="KW-0378">Hydrolase</keyword>
<dbReference type="InterPro" id="IPR011990">
    <property type="entry name" value="TPR-like_helical_dom_sf"/>
</dbReference>
<keyword evidence="3" id="KW-0802">TPR repeat</keyword>
<dbReference type="InterPro" id="IPR019734">
    <property type="entry name" value="TPR_rpt"/>
</dbReference>
<dbReference type="InterPro" id="IPR001466">
    <property type="entry name" value="Beta-lactam-related"/>
</dbReference>
<dbReference type="Gene3D" id="3.40.710.10">
    <property type="entry name" value="DD-peptidase/beta-lactamase superfamily"/>
    <property type="match status" value="1"/>
</dbReference>
<feature type="domain" description="Beta-lactamase-related" evidence="4">
    <location>
        <begin position="29"/>
        <end position="364"/>
    </location>
</feature>
<gene>
    <name evidence="5" type="ORF">ACFSR2_11720</name>
</gene>
<evidence type="ECO:0000256" key="2">
    <source>
        <dbReference type="ARBA" id="ARBA00023136"/>
    </source>
</evidence>
<dbReference type="Pfam" id="PF00144">
    <property type="entry name" value="Beta-lactamase"/>
    <property type="match status" value="1"/>
</dbReference>
<dbReference type="GO" id="GO:0016787">
    <property type="term" value="F:hydrolase activity"/>
    <property type="evidence" value="ECO:0007669"/>
    <property type="project" value="UniProtKB-KW"/>
</dbReference>
<dbReference type="RefSeq" id="WP_340235745.1">
    <property type="nucleotide sequence ID" value="NZ_JBBEWC010000005.1"/>
</dbReference>
<feature type="repeat" description="TPR" evidence="3">
    <location>
        <begin position="466"/>
        <end position="499"/>
    </location>
</feature>
<proteinExistence type="predicted"/>
<dbReference type="PANTHER" id="PTHR46825">
    <property type="entry name" value="D-ALANYL-D-ALANINE-CARBOXYPEPTIDASE/ENDOPEPTIDASE AMPH"/>
    <property type="match status" value="1"/>
</dbReference>
<keyword evidence="2" id="KW-0472">Membrane</keyword>
<reference evidence="6" key="1">
    <citation type="journal article" date="2019" name="Int. J. Syst. Evol. Microbiol.">
        <title>The Global Catalogue of Microorganisms (GCM) 10K type strain sequencing project: providing services to taxonomists for standard genome sequencing and annotation.</title>
        <authorList>
            <consortium name="The Broad Institute Genomics Platform"/>
            <consortium name="The Broad Institute Genome Sequencing Center for Infectious Disease"/>
            <person name="Wu L."/>
            <person name="Ma J."/>
        </authorList>
    </citation>
    <scope>NUCLEOTIDE SEQUENCE [LARGE SCALE GENOMIC DNA]</scope>
    <source>
        <strain evidence="6">KCTC 52344</strain>
    </source>
</reference>
<organism evidence="5 6">
    <name type="scientific">Emticicia soli</name>
    <dbReference type="NCBI Taxonomy" id="2027878"/>
    <lineage>
        <taxon>Bacteria</taxon>
        <taxon>Pseudomonadati</taxon>
        <taxon>Bacteroidota</taxon>
        <taxon>Cytophagia</taxon>
        <taxon>Cytophagales</taxon>
        <taxon>Leadbetterellaceae</taxon>
        <taxon>Emticicia</taxon>
    </lineage>
</organism>
<dbReference type="PANTHER" id="PTHR46825:SF11">
    <property type="entry name" value="PENICILLIN-BINDING PROTEIN 4"/>
    <property type="match status" value="1"/>
</dbReference>
<dbReference type="Proteomes" id="UP001597510">
    <property type="component" value="Unassembled WGS sequence"/>
</dbReference>
<dbReference type="InterPro" id="IPR012338">
    <property type="entry name" value="Beta-lactam/transpept-like"/>
</dbReference>
<accession>A0ABW5J6Z7</accession>
<sequence>MKKLFLTTIIFYCAFTTLKAQNTKSQRIDSLFTTISQNGDFNGGILLAEKGKITYQNGFGYANFASKTPNTVDSRFNLASISKTFTSVAVLQLKEKKKLKLEDTFIKYFPEFPFPAITIRHLLSHTSGLPDLELYEAAVRIKPDSIIRNQAVITILKSWDKGLYFQPGEKWQYCNTNYVLLGLLVEKISKMPFETYLKKNIFEPANMPNTQLQVDRSDNSTNQVVSHRMVTWYDNTFTNVDSIKFGGIRYCTYNCGGTYGDSNIMTTMADMLSYDQALYNGKLLSQSSLDEAFTSTRLNNGSVYYDPLDGEMSQLGKSSYGLGWEIYEDAELGKAVSHGGRLFGLATFFYRNLSKNQTVIIYQNIELEAIAFYNKVKASLEILNGKTPTKVQYKKSLARKFGATLMQSGIDLAITTFNNLKTDSTHYYVSEKEMNWLGYDLLFKAQQKQYSLETFKINTLLFPNSFNVYDSYAEALNANGKREEAIMMYQKSLTMNPKNEGGKRNLKHILDTK</sequence>
<dbReference type="EMBL" id="JBHULC010000011">
    <property type="protein sequence ID" value="MFD2521558.1"/>
    <property type="molecule type" value="Genomic_DNA"/>
</dbReference>
<dbReference type="InterPro" id="IPR050491">
    <property type="entry name" value="AmpC-like"/>
</dbReference>
<evidence type="ECO:0000313" key="6">
    <source>
        <dbReference type="Proteomes" id="UP001597510"/>
    </source>
</evidence>
<name>A0ABW5J6Z7_9BACT</name>
<protein>
    <submittedName>
        <fullName evidence="5">Serine hydrolase</fullName>
    </submittedName>
</protein>
<dbReference type="Gene3D" id="1.25.40.10">
    <property type="entry name" value="Tetratricopeptide repeat domain"/>
    <property type="match status" value="1"/>
</dbReference>
<dbReference type="PROSITE" id="PS50005">
    <property type="entry name" value="TPR"/>
    <property type="match status" value="1"/>
</dbReference>
<comment type="subcellular location">
    <subcellularLocation>
        <location evidence="1">Membrane</location>
    </subcellularLocation>
</comment>
<keyword evidence="6" id="KW-1185">Reference proteome</keyword>
<evidence type="ECO:0000259" key="4">
    <source>
        <dbReference type="Pfam" id="PF00144"/>
    </source>
</evidence>
<dbReference type="SUPFAM" id="SSF48452">
    <property type="entry name" value="TPR-like"/>
    <property type="match status" value="1"/>
</dbReference>
<evidence type="ECO:0000313" key="5">
    <source>
        <dbReference type="EMBL" id="MFD2521558.1"/>
    </source>
</evidence>
<comment type="caution">
    <text evidence="5">The sequence shown here is derived from an EMBL/GenBank/DDBJ whole genome shotgun (WGS) entry which is preliminary data.</text>
</comment>
<evidence type="ECO:0000256" key="1">
    <source>
        <dbReference type="ARBA" id="ARBA00004370"/>
    </source>
</evidence>
<evidence type="ECO:0000256" key="3">
    <source>
        <dbReference type="PROSITE-ProRule" id="PRU00339"/>
    </source>
</evidence>
<dbReference type="SUPFAM" id="SSF56601">
    <property type="entry name" value="beta-lactamase/transpeptidase-like"/>
    <property type="match status" value="1"/>
</dbReference>